<feature type="non-terminal residue" evidence="1">
    <location>
        <position position="227"/>
    </location>
</feature>
<gene>
    <name evidence="1" type="ORF">GMARGA_LOCUS20094</name>
</gene>
<comment type="caution">
    <text evidence="1">The sequence shown here is derived from an EMBL/GenBank/DDBJ whole genome shotgun (WGS) entry which is preliminary data.</text>
</comment>
<proteinExistence type="predicted"/>
<organism evidence="1 2">
    <name type="scientific">Gigaspora margarita</name>
    <dbReference type="NCBI Taxonomy" id="4874"/>
    <lineage>
        <taxon>Eukaryota</taxon>
        <taxon>Fungi</taxon>
        <taxon>Fungi incertae sedis</taxon>
        <taxon>Mucoromycota</taxon>
        <taxon>Glomeromycotina</taxon>
        <taxon>Glomeromycetes</taxon>
        <taxon>Diversisporales</taxon>
        <taxon>Gigasporaceae</taxon>
        <taxon>Gigaspora</taxon>
    </lineage>
</organism>
<dbReference type="EMBL" id="CAJVQB010017316">
    <property type="protein sequence ID" value="CAG8783710.1"/>
    <property type="molecule type" value="Genomic_DNA"/>
</dbReference>
<reference evidence="1 2" key="1">
    <citation type="submission" date="2021-06" db="EMBL/GenBank/DDBJ databases">
        <authorList>
            <person name="Kallberg Y."/>
            <person name="Tangrot J."/>
            <person name="Rosling A."/>
        </authorList>
    </citation>
    <scope>NUCLEOTIDE SEQUENCE [LARGE SCALE GENOMIC DNA]</scope>
    <source>
        <strain evidence="1 2">120-4 pot B 10/14</strain>
    </source>
</reference>
<keyword evidence="2" id="KW-1185">Reference proteome</keyword>
<accession>A0ABN7VL74</accession>
<protein>
    <submittedName>
        <fullName evidence="1">24889_t:CDS:1</fullName>
    </submittedName>
</protein>
<name>A0ABN7VL74_GIGMA</name>
<evidence type="ECO:0000313" key="1">
    <source>
        <dbReference type="EMBL" id="CAG8783710.1"/>
    </source>
</evidence>
<evidence type="ECO:0000313" key="2">
    <source>
        <dbReference type="Proteomes" id="UP000789901"/>
    </source>
</evidence>
<sequence length="227" mass="25433">MKKIYNTRYKGKEILTLSQITTPEVVDMKILASLGISSESSTESNFSDCFDIEGSDNLCDIRLDKMSSSDLQDSINSTNIDADPTLNGEPRNKQVISEEVFKGAYETVEMSAENLYKDNSQEPAKQETVVFVQDISIVKIINPQEAEESQINLLSEEVVTSGNMDPSTISIMISIKENINPTSHTMYSEKSVQKDSNRLHNQQFLTNSKIDNIVQQIVDNGFIKVTY</sequence>
<dbReference type="Proteomes" id="UP000789901">
    <property type="component" value="Unassembled WGS sequence"/>
</dbReference>